<feature type="repeat" description="ANK" evidence="6">
    <location>
        <begin position="1164"/>
        <end position="1196"/>
    </location>
</feature>
<dbReference type="PANTHER" id="PTHR24185">
    <property type="entry name" value="CALCIUM-INDEPENDENT PHOSPHOLIPASE A2-GAMMA"/>
    <property type="match status" value="1"/>
</dbReference>
<evidence type="ECO:0000256" key="4">
    <source>
        <dbReference type="ARBA" id="ARBA00023098"/>
    </source>
</evidence>
<evidence type="ECO:0000313" key="9">
    <source>
        <dbReference type="EMBL" id="TIA38108.1"/>
    </source>
</evidence>
<dbReference type="AlphaFoldDB" id="A0A4T0BUU3"/>
<dbReference type="InterPro" id="IPR027417">
    <property type="entry name" value="P-loop_NTPase"/>
</dbReference>
<comment type="caution">
    <text evidence="9">The sequence shown here is derived from an EMBL/GenBank/DDBJ whole genome shotgun (WGS) entry which is preliminary data.</text>
</comment>
<feature type="short sequence motif" description="GXSXG" evidence="7">
    <location>
        <begin position="56"/>
        <end position="60"/>
    </location>
</feature>
<dbReference type="GO" id="GO:0016042">
    <property type="term" value="P:lipid catabolic process"/>
    <property type="evidence" value="ECO:0007669"/>
    <property type="project" value="UniProtKB-UniRule"/>
</dbReference>
<dbReference type="PROSITE" id="PS51635">
    <property type="entry name" value="PNPLA"/>
    <property type="match status" value="1"/>
</dbReference>
<dbReference type="EC" id="3.1.1.4" evidence="1"/>
<keyword evidence="6" id="KW-0040">ANK repeat</keyword>
<dbReference type="PANTHER" id="PTHR24185:SF1">
    <property type="entry name" value="CALCIUM-INDEPENDENT PHOSPHOLIPASE A2-GAMMA"/>
    <property type="match status" value="1"/>
</dbReference>
<protein>
    <recommendedName>
        <fullName evidence="1">phospholipase A2</fullName>
        <ecNumber evidence="1">3.1.1.4</ecNumber>
    </recommendedName>
</protein>
<dbReference type="Proteomes" id="UP000308724">
    <property type="component" value="Unassembled WGS sequence"/>
</dbReference>
<dbReference type="GO" id="GO:0046486">
    <property type="term" value="P:glycerolipid metabolic process"/>
    <property type="evidence" value="ECO:0007669"/>
    <property type="project" value="UniProtKB-ARBA"/>
</dbReference>
<name>A0A4T0BUU3_AURPU</name>
<dbReference type="Pfam" id="PF12796">
    <property type="entry name" value="Ank_2"/>
    <property type="match status" value="1"/>
</dbReference>
<dbReference type="InterPro" id="IPR016035">
    <property type="entry name" value="Acyl_Trfase/lysoPLipase"/>
</dbReference>
<feature type="short sequence motif" description="DGA/G" evidence="7">
    <location>
        <begin position="194"/>
        <end position="196"/>
    </location>
</feature>
<dbReference type="InterPro" id="IPR002110">
    <property type="entry name" value="Ankyrin_rpt"/>
</dbReference>
<evidence type="ECO:0000256" key="5">
    <source>
        <dbReference type="ARBA" id="ARBA00023422"/>
    </source>
</evidence>
<dbReference type="SMART" id="SM00248">
    <property type="entry name" value="ANK"/>
    <property type="match status" value="4"/>
</dbReference>
<dbReference type="Gene3D" id="3.40.50.300">
    <property type="entry name" value="P-loop containing nucleotide triphosphate hydrolases"/>
    <property type="match status" value="1"/>
</dbReference>
<keyword evidence="2 7" id="KW-0378">Hydrolase</keyword>
<dbReference type="GO" id="GO:0016020">
    <property type="term" value="C:membrane"/>
    <property type="evidence" value="ECO:0007669"/>
    <property type="project" value="TreeGrafter"/>
</dbReference>
<dbReference type="SUPFAM" id="SSF48403">
    <property type="entry name" value="Ankyrin repeat"/>
    <property type="match status" value="1"/>
</dbReference>
<dbReference type="GO" id="GO:0019369">
    <property type="term" value="P:arachidonate metabolic process"/>
    <property type="evidence" value="ECO:0007669"/>
    <property type="project" value="TreeGrafter"/>
</dbReference>
<feature type="active site" description="Proton acceptor" evidence="7">
    <location>
        <position position="194"/>
    </location>
</feature>
<dbReference type="Gene3D" id="1.25.40.20">
    <property type="entry name" value="Ankyrin repeat-containing domain"/>
    <property type="match status" value="2"/>
</dbReference>
<feature type="repeat" description="ANK" evidence="6">
    <location>
        <begin position="1131"/>
        <end position="1163"/>
    </location>
</feature>
<evidence type="ECO:0000256" key="2">
    <source>
        <dbReference type="ARBA" id="ARBA00022801"/>
    </source>
</evidence>
<dbReference type="Gene3D" id="3.40.1090.10">
    <property type="entry name" value="Cytosolic phospholipase A2 catalytic domain"/>
    <property type="match status" value="1"/>
</dbReference>
<evidence type="ECO:0000259" key="8">
    <source>
        <dbReference type="PROSITE" id="PS51635"/>
    </source>
</evidence>
<dbReference type="GO" id="GO:0043531">
    <property type="term" value="F:ADP binding"/>
    <property type="evidence" value="ECO:0007669"/>
    <property type="project" value="InterPro"/>
</dbReference>
<evidence type="ECO:0000256" key="1">
    <source>
        <dbReference type="ARBA" id="ARBA00013278"/>
    </source>
</evidence>
<gene>
    <name evidence="9" type="ORF">D6C78_04232</name>
</gene>
<dbReference type="SUPFAM" id="SSF52540">
    <property type="entry name" value="P-loop containing nucleoside triphosphate hydrolases"/>
    <property type="match status" value="1"/>
</dbReference>
<evidence type="ECO:0000256" key="3">
    <source>
        <dbReference type="ARBA" id="ARBA00022963"/>
    </source>
</evidence>
<feature type="short sequence motif" description="GXGXXG" evidence="7">
    <location>
        <begin position="15"/>
        <end position="20"/>
    </location>
</feature>
<feature type="domain" description="PNPLA" evidence="8">
    <location>
        <begin position="11"/>
        <end position="207"/>
    </location>
</feature>
<dbReference type="PROSITE" id="PS50297">
    <property type="entry name" value="ANK_REP_REGION"/>
    <property type="match status" value="2"/>
</dbReference>
<evidence type="ECO:0000256" key="6">
    <source>
        <dbReference type="PROSITE-ProRule" id="PRU00023"/>
    </source>
</evidence>
<evidence type="ECO:0000256" key="7">
    <source>
        <dbReference type="PROSITE-ProRule" id="PRU01161"/>
    </source>
</evidence>
<evidence type="ECO:0000313" key="10">
    <source>
        <dbReference type="Proteomes" id="UP000308724"/>
    </source>
</evidence>
<sequence length="1217" mass="135739">MAASPRGLRLLSLDGGGVKGLSELLILERLMYVLKEESATYTTIPKPCEIFDIICGTSTGGLIAILLGRLKLSVREAIVEYERLSKEIFGAPKSKMPGREAKYSATNFETVIKKLVKKHTGDENTLLASADEVCKVFVCAQPALNPDTSHPFIMRSFEGYSPLDDLTIWQAARATSAAPTFFKQLVIGNHQFIDGGLGSNNPCRVLLKECQQIYRKKPGCTVSCIISIGSGMPKNIGISELNGIGFSWLRDVVKTLSGMATDCEAINEEVAAWFKATPNVYFRFNVEQGLQDVEMDRHEKLNVIIAKTEGYLDKDSQQEKLKQAAKVLAIEDRGLCLITDLVPILNNAAHSTIFPNFRELSQSPPLTKQFFGRRDVLENLRTALSAQKEVDRRIVIWGFPGSGKTSIALRYIQEFKQYYSAVIWINALTQQTIERSLAEAADSIVAMTHNHEKAASSNHLRTVNQWLQETREQWLLVVDSVDDLEEPNVLKLLPECNRGAILITSSKSDPGKLWGISQGIALEALGEAAGVDLLFSKLKSTHYPSREKAIKVVTALHGLPLAIEHAAVALRRRFSIEDLQRIIDDEAKLPLVLAKKPSTNEWAYSKNKPLYAILEHLAVQLIRDDPIAASIFTWLSCLGPGEISQHALLPFGSVPNQGTISSRELWKQMVHGVTGLSELSFHLADASCEPMILWESIRLLEDSCMLTIREESKDKIPSILLHNTIQKWALTRVTETERHHVICFSAHILGQSLKGLQAAAMPLVFQHDLNLTVQNVATKFEKYLRPALQSGGHQELLHVWRGSAYWLGRHLVTMKKFTESHDILKMLIEYDKTMQESRWPRDEASRVLLEDLGDCHNHAGHFQAAIEVYKYLLHQCQIAEDCAPLVDARIRHKLQAVGKRQSVHSSWQQRGFGLLNPQDLIVAGQATISDEDSEAMQYGLSSYFPWTWSWRMVTLGNQFSVPDRKLLWRAASLGQLDLLKLILRYHTAEAIPSDTLEHLLKRTKFSEADLHYDRIKLLLDLGAPIKTTSEYRLSPLEMALNGSNSLRTVRLLLSYGANPNVGRRYGLLDMADGKFYSAPKVTLLLEYGMSFTFYENLYGSPPLVDAASSGDTKRVRILLRRGVVPDAVGGAKRTSLTYAAEGGHIDMVRMLLNFGANPNPQNSDESIPLRLAEAQGHTEVVDLLLESGAEITGVSCAVLESSTPQSDRSEWFNAEEH</sequence>
<reference evidence="9 10" key="1">
    <citation type="submission" date="2018-10" db="EMBL/GenBank/DDBJ databases">
        <title>Fifty Aureobasidium pullulans genomes reveal a recombining polyextremotolerant generalist.</title>
        <authorList>
            <person name="Gostincar C."/>
            <person name="Turk M."/>
            <person name="Zajc J."/>
            <person name="Gunde-Cimerman N."/>
        </authorList>
    </citation>
    <scope>NUCLEOTIDE SEQUENCE [LARGE SCALE GENOMIC DNA]</scope>
    <source>
        <strain evidence="9 10">EXF-1645</strain>
    </source>
</reference>
<comment type="catalytic activity">
    <reaction evidence="5">
        <text>a 1,2-diacyl-sn-glycero-3-phosphocholine + H2O = a 1-acyl-sn-glycero-3-phosphocholine + a fatty acid + H(+)</text>
        <dbReference type="Rhea" id="RHEA:15801"/>
        <dbReference type="ChEBI" id="CHEBI:15377"/>
        <dbReference type="ChEBI" id="CHEBI:15378"/>
        <dbReference type="ChEBI" id="CHEBI:28868"/>
        <dbReference type="ChEBI" id="CHEBI:57643"/>
        <dbReference type="ChEBI" id="CHEBI:58168"/>
        <dbReference type="EC" id="3.1.1.4"/>
    </reaction>
    <physiologicalReaction direction="left-to-right" evidence="5">
        <dbReference type="Rhea" id="RHEA:15802"/>
    </physiologicalReaction>
</comment>
<proteinExistence type="predicted"/>
<dbReference type="Pfam" id="PF01734">
    <property type="entry name" value="Patatin"/>
    <property type="match status" value="1"/>
</dbReference>
<dbReference type="EMBL" id="QZBZ01000069">
    <property type="protein sequence ID" value="TIA38108.1"/>
    <property type="molecule type" value="Genomic_DNA"/>
</dbReference>
<dbReference type="InterPro" id="IPR002182">
    <property type="entry name" value="NB-ARC"/>
</dbReference>
<dbReference type="PROSITE" id="PS50088">
    <property type="entry name" value="ANK_REPEAT"/>
    <property type="match status" value="2"/>
</dbReference>
<keyword evidence="4 7" id="KW-0443">Lipid metabolism</keyword>
<dbReference type="SUPFAM" id="SSF52151">
    <property type="entry name" value="FabD/lysophospholipase-like"/>
    <property type="match status" value="1"/>
</dbReference>
<feature type="active site" description="Nucleophile" evidence="7">
    <location>
        <position position="58"/>
    </location>
</feature>
<accession>A0A4T0BUU3</accession>
<keyword evidence="3 7" id="KW-0442">Lipid degradation</keyword>
<organism evidence="9 10">
    <name type="scientific">Aureobasidium pullulans</name>
    <name type="common">Black yeast</name>
    <name type="synonym">Pullularia pullulans</name>
    <dbReference type="NCBI Taxonomy" id="5580"/>
    <lineage>
        <taxon>Eukaryota</taxon>
        <taxon>Fungi</taxon>
        <taxon>Dikarya</taxon>
        <taxon>Ascomycota</taxon>
        <taxon>Pezizomycotina</taxon>
        <taxon>Dothideomycetes</taxon>
        <taxon>Dothideomycetidae</taxon>
        <taxon>Dothideales</taxon>
        <taxon>Saccotheciaceae</taxon>
        <taxon>Aureobasidium</taxon>
    </lineage>
</organism>
<dbReference type="InterPro" id="IPR036770">
    <property type="entry name" value="Ankyrin_rpt-contain_sf"/>
</dbReference>
<dbReference type="CDD" id="cd07216">
    <property type="entry name" value="Pat17_PNPLA8_PNPLA9_like3"/>
    <property type="match status" value="1"/>
</dbReference>
<dbReference type="GO" id="GO:0047499">
    <property type="term" value="F:calcium-independent phospholipase A2 activity"/>
    <property type="evidence" value="ECO:0007669"/>
    <property type="project" value="TreeGrafter"/>
</dbReference>
<dbReference type="InterPro" id="IPR002641">
    <property type="entry name" value="PNPLA_dom"/>
</dbReference>
<dbReference type="Pfam" id="PF00931">
    <property type="entry name" value="NB-ARC"/>
    <property type="match status" value="1"/>
</dbReference>